<dbReference type="EMBL" id="BAABHS010000008">
    <property type="protein sequence ID" value="GAA4962094.1"/>
    <property type="molecule type" value="Genomic_DNA"/>
</dbReference>
<dbReference type="NCBIfam" id="NF040566">
    <property type="entry name" value="SCO2522_fam"/>
    <property type="match status" value="1"/>
</dbReference>
<dbReference type="Proteomes" id="UP001500466">
    <property type="component" value="Unassembled WGS sequence"/>
</dbReference>
<evidence type="ECO:0000313" key="1">
    <source>
        <dbReference type="EMBL" id="GAA4962094.1"/>
    </source>
</evidence>
<keyword evidence="2" id="KW-1185">Reference proteome</keyword>
<dbReference type="RefSeq" id="WP_345675686.1">
    <property type="nucleotide sequence ID" value="NZ_BAABHS010000008.1"/>
</dbReference>
<protein>
    <submittedName>
        <fullName evidence="1">SCO2522 family protein</fullName>
    </submittedName>
</protein>
<gene>
    <name evidence="1" type="ORF">GCM10023205_27250</name>
</gene>
<reference evidence="2" key="1">
    <citation type="journal article" date="2019" name="Int. J. Syst. Evol. Microbiol.">
        <title>The Global Catalogue of Microorganisms (GCM) 10K type strain sequencing project: providing services to taxonomists for standard genome sequencing and annotation.</title>
        <authorList>
            <consortium name="The Broad Institute Genomics Platform"/>
            <consortium name="The Broad Institute Genome Sequencing Center for Infectious Disease"/>
            <person name="Wu L."/>
            <person name="Ma J."/>
        </authorList>
    </citation>
    <scope>NUCLEOTIDE SEQUENCE [LARGE SCALE GENOMIC DNA]</scope>
    <source>
        <strain evidence="2">JCM 17986</strain>
    </source>
</reference>
<accession>A0ABP9H6L8</accession>
<organism evidence="1 2">
    <name type="scientific">Yinghuangia aomiensis</name>
    <dbReference type="NCBI Taxonomy" id="676205"/>
    <lineage>
        <taxon>Bacteria</taxon>
        <taxon>Bacillati</taxon>
        <taxon>Actinomycetota</taxon>
        <taxon>Actinomycetes</taxon>
        <taxon>Kitasatosporales</taxon>
        <taxon>Streptomycetaceae</taxon>
        <taxon>Yinghuangia</taxon>
    </lineage>
</organism>
<name>A0ABP9H6L8_9ACTN</name>
<proteinExistence type="predicted"/>
<sequence length="317" mass="34985">MTTQFHESSTDPRVAQVPLAHLSVELGHVYMEDFEGGPEALHRRLGGLGPWLAAAEESLRGRLGGRRTRMSTCFLVDDYFARTVPPAKALPALVEVARENGLPLDYVARESGCAFADGVPIARLVEAGLVPVPLPGDNGARPPATDSGWLSNGRRSPAAYRGEAMAEPLSWAAPWEVGARRHSIFADVQLWDAKAGTRTWSCPFLASVWQLMRLGMLRYQGRDIVRPWTWEGPFPDDWDELPPVIRLNPDAQPFCAYRTLSVLEPRFLPVEHAVRVITGQFAPDPEVLRQTAARYAAEAPGELEDVVDRIAYVFPPA</sequence>
<evidence type="ECO:0000313" key="2">
    <source>
        <dbReference type="Proteomes" id="UP001500466"/>
    </source>
</evidence>
<comment type="caution">
    <text evidence="1">The sequence shown here is derived from an EMBL/GenBank/DDBJ whole genome shotgun (WGS) entry which is preliminary data.</text>
</comment>
<dbReference type="InterPro" id="IPR049747">
    <property type="entry name" value="SCO2522-like"/>
</dbReference>